<evidence type="ECO:0000313" key="1">
    <source>
        <dbReference type="EMBL" id="MCD7471211.1"/>
    </source>
</evidence>
<organism evidence="1 2">
    <name type="scientific">Datura stramonium</name>
    <name type="common">Jimsonweed</name>
    <name type="synonym">Common thornapple</name>
    <dbReference type="NCBI Taxonomy" id="4076"/>
    <lineage>
        <taxon>Eukaryota</taxon>
        <taxon>Viridiplantae</taxon>
        <taxon>Streptophyta</taxon>
        <taxon>Embryophyta</taxon>
        <taxon>Tracheophyta</taxon>
        <taxon>Spermatophyta</taxon>
        <taxon>Magnoliopsida</taxon>
        <taxon>eudicotyledons</taxon>
        <taxon>Gunneridae</taxon>
        <taxon>Pentapetalae</taxon>
        <taxon>asterids</taxon>
        <taxon>lamiids</taxon>
        <taxon>Solanales</taxon>
        <taxon>Solanaceae</taxon>
        <taxon>Solanoideae</taxon>
        <taxon>Datureae</taxon>
        <taxon>Datura</taxon>
    </lineage>
</organism>
<keyword evidence="2" id="KW-1185">Reference proteome</keyword>
<accession>A0ABS8TK05</accession>
<protein>
    <submittedName>
        <fullName evidence="1">Uncharacterized protein</fullName>
    </submittedName>
</protein>
<feature type="non-terminal residue" evidence="1">
    <location>
        <position position="104"/>
    </location>
</feature>
<gene>
    <name evidence="1" type="ORF">HAX54_011528</name>
</gene>
<name>A0ABS8TK05_DATST</name>
<evidence type="ECO:0000313" key="2">
    <source>
        <dbReference type="Proteomes" id="UP000823775"/>
    </source>
</evidence>
<dbReference type="Proteomes" id="UP000823775">
    <property type="component" value="Unassembled WGS sequence"/>
</dbReference>
<sequence length="104" mass="11825">MVKTPAKSTYVPPRGLKIHPFPPFLLKFQTHPLKTTTSLHPFSLRKLLYPSPKRANLIHQSPLIWKTYRGSGVFLKRKSLSPSRIDRFLVAESSALNSLKTLTT</sequence>
<proteinExistence type="predicted"/>
<comment type="caution">
    <text evidence="1">The sequence shown here is derived from an EMBL/GenBank/DDBJ whole genome shotgun (WGS) entry which is preliminary data.</text>
</comment>
<reference evidence="1 2" key="1">
    <citation type="journal article" date="2021" name="BMC Genomics">
        <title>Datura genome reveals duplications of psychoactive alkaloid biosynthetic genes and high mutation rate following tissue culture.</title>
        <authorList>
            <person name="Rajewski A."/>
            <person name="Carter-House D."/>
            <person name="Stajich J."/>
            <person name="Litt A."/>
        </authorList>
    </citation>
    <scope>NUCLEOTIDE SEQUENCE [LARGE SCALE GENOMIC DNA]</scope>
    <source>
        <strain evidence="1">AR-01</strain>
    </source>
</reference>
<dbReference type="EMBL" id="JACEIK010001658">
    <property type="protein sequence ID" value="MCD7471211.1"/>
    <property type="molecule type" value="Genomic_DNA"/>
</dbReference>